<dbReference type="InterPro" id="IPR023152">
    <property type="entry name" value="RasGAP_CS"/>
</dbReference>
<dbReference type="InterPro" id="IPR008936">
    <property type="entry name" value="Rho_GTPase_activation_prot"/>
</dbReference>
<organism evidence="4 5">
    <name type="scientific">Gigaspora margarita</name>
    <dbReference type="NCBI Taxonomy" id="4874"/>
    <lineage>
        <taxon>Eukaryota</taxon>
        <taxon>Fungi</taxon>
        <taxon>Fungi incertae sedis</taxon>
        <taxon>Mucoromycota</taxon>
        <taxon>Glomeromycotina</taxon>
        <taxon>Glomeromycetes</taxon>
        <taxon>Diversisporales</taxon>
        <taxon>Gigasporaceae</taxon>
        <taxon>Gigaspora</taxon>
    </lineage>
</organism>
<evidence type="ECO:0000256" key="2">
    <source>
        <dbReference type="SAM" id="MobiDB-lite"/>
    </source>
</evidence>
<feature type="domain" description="Ras-GAP" evidence="3">
    <location>
        <begin position="187"/>
        <end position="403"/>
    </location>
</feature>
<feature type="region of interest" description="Disordered" evidence="2">
    <location>
        <begin position="1"/>
        <end position="45"/>
    </location>
</feature>
<feature type="coiled-coil region" evidence="1">
    <location>
        <begin position="61"/>
        <end position="88"/>
    </location>
</feature>
<feature type="compositionally biased region" description="Polar residues" evidence="2">
    <location>
        <begin position="20"/>
        <end position="42"/>
    </location>
</feature>
<evidence type="ECO:0000259" key="3">
    <source>
        <dbReference type="PROSITE" id="PS50018"/>
    </source>
</evidence>
<sequence>MDPSRESILATYGIPMPPISRTSRNSNISTPNRRATSGTTDSRTSKRYSMTMLYSMAAEQDVEVEDDLSKAQRRLRELKSRISAQSKKNFVLERDVRYLDSRIALLIQNRMALDEKQEVESHLEDIEPSDGIFPDDRKLQQYGNLFFLLQTEPRHIANLCRHVSLTEIDTLLQTVMFTLYGNQYESREEHLLLTMFQSVLSNQFEQINDFNSLLRANTPVSRMMTTYTRRGPGQSYIKSVLSERINNLIEHKDLNLEINPLKVYEQMIKKLEEENKSLPEDLPRSVTSEVAAANPDVQAIIAPRIKMLMEIANSFLQTIIDSIEQTPYGIRWICKQIRSLTKRKYVDCSEFAICTLIGGFFFLRFVNPAIVTPQAYMLVEGIPGKHPRRTLTLIAKVLQNLVNKPTYLKEEYMIMLNPFVESNKQRLNKFLMELCEVGDFYESLEMDQYMALSKKDLVINITLNEIYNTHALLVQHQEELAASEKSHLRILLDEVGPAPPQVSRKENKTIELPLFSRWETPIQDLATALLYDNSVTQNDILYMETKSIFVQIIRSTPKMAERGLIDLFQIAEAAATSKDATLVRKGIKVKEMLRELEDASVIDPKDGYKLMTEEVTQELAHLGNLREIVTNEIQSLESVYKTICDHNNYLRSQLDSYKAYLQNVRQQTVKDGSSGFGSSIIKVGDKEKKPTKVKALGPYKFTHAQLERDGIIVESNVPENRRQNIFFIFTSPIPGTFIIALHYKGRDAAILEMDLKLDDLLEKQQDNVISLDLEYVQLNAD</sequence>
<dbReference type="GO" id="GO:0005096">
    <property type="term" value="F:GTPase activator activity"/>
    <property type="evidence" value="ECO:0007669"/>
    <property type="project" value="TreeGrafter"/>
</dbReference>
<dbReference type="Pfam" id="PF03836">
    <property type="entry name" value="RasGAP_C"/>
    <property type="match status" value="1"/>
</dbReference>
<evidence type="ECO:0000313" key="5">
    <source>
        <dbReference type="Proteomes" id="UP000439903"/>
    </source>
</evidence>
<dbReference type="PANTHER" id="PTHR14149">
    <property type="entry name" value="RAS GTPASE-ACTIVATING PROTEIN WITH IQ MOTIF"/>
    <property type="match status" value="1"/>
</dbReference>
<dbReference type="OrthoDB" id="775356at2759"/>
<reference evidence="4 5" key="1">
    <citation type="journal article" date="2019" name="Environ. Microbiol.">
        <title>At the nexus of three kingdoms: the genome of the mycorrhizal fungus Gigaspora margarita provides insights into plant, endobacterial and fungal interactions.</title>
        <authorList>
            <person name="Venice F."/>
            <person name="Ghignone S."/>
            <person name="Salvioli di Fossalunga A."/>
            <person name="Amselem J."/>
            <person name="Novero M."/>
            <person name="Xianan X."/>
            <person name="Sedzielewska Toro K."/>
            <person name="Morin E."/>
            <person name="Lipzen A."/>
            <person name="Grigoriev I.V."/>
            <person name="Henrissat B."/>
            <person name="Martin F.M."/>
            <person name="Bonfante P."/>
        </authorList>
    </citation>
    <scope>NUCLEOTIDE SEQUENCE [LARGE SCALE GENOMIC DNA]</scope>
    <source>
        <strain evidence="4 5">BEG34</strain>
    </source>
</reference>
<dbReference type="EMBL" id="WTPW01001556">
    <property type="protein sequence ID" value="KAF0429063.1"/>
    <property type="molecule type" value="Genomic_DNA"/>
</dbReference>
<accession>A0A8H4A4M2</accession>
<evidence type="ECO:0000313" key="4">
    <source>
        <dbReference type="EMBL" id="KAF0429063.1"/>
    </source>
</evidence>
<dbReference type="Proteomes" id="UP000439903">
    <property type="component" value="Unassembled WGS sequence"/>
</dbReference>
<dbReference type="SUPFAM" id="SSF143885">
    <property type="entry name" value="RGC domain-like"/>
    <property type="match status" value="1"/>
</dbReference>
<name>A0A8H4A4M2_GIGMA</name>
<dbReference type="CDD" id="cd05132">
    <property type="entry name" value="RasGAP_GAPA"/>
    <property type="match status" value="1"/>
</dbReference>
<keyword evidence="5" id="KW-1185">Reference proteome</keyword>
<dbReference type="PROSITE" id="PS50018">
    <property type="entry name" value="RAS_GTPASE_ACTIV_2"/>
    <property type="match status" value="1"/>
</dbReference>
<dbReference type="InterPro" id="IPR000593">
    <property type="entry name" value="RasGAP_C"/>
</dbReference>
<evidence type="ECO:0000256" key="1">
    <source>
        <dbReference type="SAM" id="Coils"/>
    </source>
</evidence>
<comment type="caution">
    <text evidence="4">The sequence shown here is derived from an EMBL/GenBank/DDBJ whole genome shotgun (WGS) entry which is preliminary data.</text>
</comment>
<dbReference type="AlphaFoldDB" id="A0A8H4A4M2"/>
<dbReference type="PANTHER" id="PTHR14149:SF17">
    <property type="entry name" value="GTPASE-ACTIVATING PROTEIN"/>
    <property type="match status" value="1"/>
</dbReference>
<dbReference type="Gene3D" id="1.10.506.10">
    <property type="entry name" value="GTPase Activation - p120gap, domain 1"/>
    <property type="match status" value="1"/>
</dbReference>
<dbReference type="Pfam" id="PF00616">
    <property type="entry name" value="RasGAP"/>
    <property type="match status" value="1"/>
</dbReference>
<gene>
    <name evidence="4" type="ORF">F8M41_005796</name>
</gene>
<dbReference type="SMART" id="SM00323">
    <property type="entry name" value="RasGAP"/>
    <property type="match status" value="1"/>
</dbReference>
<dbReference type="GO" id="GO:0046580">
    <property type="term" value="P:negative regulation of Ras protein signal transduction"/>
    <property type="evidence" value="ECO:0007669"/>
    <property type="project" value="TreeGrafter"/>
</dbReference>
<dbReference type="PROSITE" id="PS00509">
    <property type="entry name" value="RAS_GTPASE_ACTIV_1"/>
    <property type="match status" value="1"/>
</dbReference>
<dbReference type="GO" id="GO:0005938">
    <property type="term" value="C:cell cortex"/>
    <property type="evidence" value="ECO:0007669"/>
    <property type="project" value="TreeGrafter"/>
</dbReference>
<dbReference type="InterPro" id="IPR001936">
    <property type="entry name" value="RasGAP_dom"/>
</dbReference>
<protein>
    <submittedName>
        <fullName evidence="4">Rho GTPase activation protein</fullName>
    </submittedName>
</protein>
<proteinExistence type="predicted"/>
<keyword evidence="1" id="KW-0175">Coiled coil</keyword>
<dbReference type="SUPFAM" id="SSF48350">
    <property type="entry name" value="GTPase activation domain, GAP"/>
    <property type="match status" value="1"/>
</dbReference>